<protein>
    <submittedName>
        <fullName evidence="2">Uncharacterized protein</fullName>
    </submittedName>
</protein>
<dbReference type="AlphaFoldDB" id="A0A5C3MPW1"/>
<gene>
    <name evidence="2" type="ORF">OE88DRAFT_1666226</name>
</gene>
<dbReference type="EMBL" id="ML213524">
    <property type="protein sequence ID" value="TFK47439.1"/>
    <property type="molecule type" value="Genomic_DNA"/>
</dbReference>
<sequence>MSTEQTPGSTAGASIANKVKGVFTATHGAGESLRGNTLDAVDTAFGTRKTDNVAATRQGEAEVQQGVANMDNKYGAQTGTTGATGANTTTAGQTGSGLGSGPGTAGTY</sequence>
<evidence type="ECO:0000256" key="1">
    <source>
        <dbReference type="SAM" id="MobiDB-lite"/>
    </source>
</evidence>
<keyword evidence="3" id="KW-1185">Reference proteome</keyword>
<feature type="compositionally biased region" description="Gly residues" evidence="1">
    <location>
        <begin position="94"/>
        <end position="108"/>
    </location>
</feature>
<dbReference type="Proteomes" id="UP000305948">
    <property type="component" value="Unassembled WGS sequence"/>
</dbReference>
<name>A0A5C3MPW1_9AGAM</name>
<accession>A0A5C3MPW1</accession>
<dbReference type="STRING" id="5364.A0A5C3MPW1"/>
<dbReference type="OrthoDB" id="2590867at2759"/>
<proteinExistence type="predicted"/>
<evidence type="ECO:0000313" key="3">
    <source>
        <dbReference type="Proteomes" id="UP000305948"/>
    </source>
</evidence>
<feature type="compositionally biased region" description="Low complexity" evidence="1">
    <location>
        <begin position="75"/>
        <end position="93"/>
    </location>
</feature>
<reference evidence="2 3" key="1">
    <citation type="journal article" date="2019" name="Nat. Ecol. Evol.">
        <title>Megaphylogeny resolves global patterns of mushroom evolution.</title>
        <authorList>
            <person name="Varga T."/>
            <person name="Krizsan K."/>
            <person name="Foldi C."/>
            <person name="Dima B."/>
            <person name="Sanchez-Garcia M."/>
            <person name="Sanchez-Ramirez S."/>
            <person name="Szollosi G.J."/>
            <person name="Szarkandi J.G."/>
            <person name="Papp V."/>
            <person name="Albert L."/>
            <person name="Andreopoulos W."/>
            <person name="Angelini C."/>
            <person name="Antonin V."/>
            <person name="Barry K.W."/>
            <person name="Bougher N.L."/>
            <person name="Buchanan P."/>
            <person name="Buyck B."/>
            <person name="Bense V."/>
            <person name="Catcheside P."/>
            <person name="Chovatia M."/>
            <person name="Cooper J."/>
            <person name="Damon W."/>
            <person name="Desjardin D."/>
            <person name="Finy P."/>
            <person name="Geml J."/>
            <person name="Haridas S."/>
            <person name="Hughes K."/>
            <person name="Justo A."/>
            <person name="Karasinski D."/>
            <person name="Kautmanova I."/>
            <person name="Kiss B."/>
            <person name="Kocsube S."/>
            <person name="Kotiranta H."/>
            <person name="LaButti K.M."/>
            <person name="Lechner B.E."/>
            <person name="Liimatainen K."/>
            <person name="Lipzen A."/>
            <person name="Lukacs Z."/>
            <person name="Mihaltcheva S."/>
            <person name="Morgado L.N."/>
            <person name="Niskanen T."/>
            <person name="Noordeloos M.E."/>
            <person name="Ohm R.A."/>
            <person name="Ortiz-Santana B."/>
            <person name="Ovrebo C."/>
            <person name="Racz N."/>
            <person name="Riley R."/>
            <person name="Savchenko A."/>
            <person name="Shiryaev A."/>
            <person name="Soop K."/>
            <person name="Spirin V."/>
            <person name="Szebenyi C."/>
            <person name="Tomsovsky M."/>
            <person name="Tulloss R.E."/>
            <person name="Uehling J."/>
            <person name="Grigoriev I.V."/>
            <person name="Vagvolgyi C."/>
            <person name="Papp T."/>
            <person name="Martin F.M."/>
            <person name="Miettinen O."/>
            <person name="Hibbett D.S."/>
            <person name="Nagy L.G."/>
        </authorList>
    </citation>
    <scope>NUCLEOTIDE SEQUENCE [LARGE SCALE GENOMIC DNA]</scope>
    <source>
        <strain evidence="2 3">OMC1185</strain>
    </source>
</reference>
<organism evidence="2 3">
    <name type="scientific">Heliocybe sulcata</name>
    <dbReference type="NCBI Taxonomy" id="5364"/>
    <lineage>
        <taxon>Eukaryota</taxon>
        <taxon>Fungi</taxon>
        <taxon>Dikarya</taxon>
        <taxon>Basidiomycota</taxon>
        <taxon>Agaricomycotina</taxon>
        <taxon>Agaricomycetes</taxon>
        <taxon>Gloeophyllales</taxon>
        <taxon>Gloeophyllaceae</taxon>
        <taxon>Heliocybe</taxon>
    </lineage>
</organism>
<evidence type="ECO:0000313" key="2">
    <source>
        <dbReference type="EMBL" id="TFK47439.1"/>
    </source>
</evidence>
<feature type="region of interest" description="Disordered" evidence="1">
    <location>
        <begin position="72"/>
        <end position="108"/>
    </location>
</feature>